<proteinExistence type="predicted"/>
<protein>
    <submittedName>
        <fullName evidence="3">VanZ family protein</fullName>
    </submittedName>
</protein>
<dbReference type="Pfam" id="PF04892">
    <property type="entry name" value="VanZ"/>
    <property type="match status" value="1"/>
</dbReference>
<dbReference type="PANTHER" id="PTHR36834">
    <property type="entry name" value="MEMBRANE PROTEIN-RELATED"/>
    <property type="match status" value="1"/>
</dbReference>
<feature type="transmembrane region" description="Helical" evidence="1">
    <location>
        <begin position="169"/>
        <end position="187"/>
    </location>
</feature>
<feature type="transmembrane region" description="Helical" evidence="1">
    <location>
        <begin position="14"/>
        <end position="33"/>
    </location>
</feature>
<dbReference type="Proteomes" id="UP001057481">
    <property type="component" value="Unassembled WGS sequence"/>
</dbReference>
<accession>A0ABT0VF76</accession>
<keyword evidence="1" id="KW-0812">Transmembrane</keyword>
<comment type="caution">
    <text evidence="3">The sequence shown here is derived from an EMBL/GenBank/DDBJ whole genome shotgun (WGS) entry which is preliminary data.</text>
</comment>
<feature type="transmembrane region" description="Helical" evidence="1">
    <location>
        <begin position="40"/>
        <end position="58"/>
    </location>
</feature>
<gene>
    <name evidence="3" type="ORF">KAK10_00770</name>
</gene>
<feature type="transmembrane region" description="Helical" evidence="1">
    <location>
        <begin position="133"/>
        <end position="157"/>
    </location>
</feature>
<keyword evidence="1" id="KW-1133">Transmembrane helix</keyword>
<name>A0ABT0VF76_9LACO</name>
<dbReference type="PANTHER" id="PTHR36834:SF1">
    <property type="entry name" value="INTEGRAL MEMBRANE PROTEIN"/>
    <property type="match status" value="1"/>
</dbReference>
<dbReference type="RefSeq" id="WP_205142918.1">
    <property type="nucleotide sequence ID" value="NZ_JAFBDN010000002.1"/>
</dbReference>
<feature type="domain" description="VanZ-like" evidence="2">
    <location>
        <begin position="52"/>
        <end position="187"/>
    </location>
</feature>
<reference evidence="3" key="1">
    <citation type="submission" date="2021-04" db="EMBL/GenBank/DDBJ databases">
        <title>Taxonomic assessment of Weissella genus.</title>
        <authorList>
            <person name="Fanelli F."/>
            <person name="Chieffi D."/>
            <person name="Dell'Aquila A."/>
            <person name="Gyu-Sung C."/>
            <person name="Franz C.M.A.P."/>
            <person name="Fusco V."/>
        </authorList>
    </citation>
    <scope>NUCLEOTIDE SEQUENCE</scope>
    <source>
        <strain evidence="3">LMG 25373</strain>
    </source>
</reference>
<dbReference type="InterPro" id="IPR053150">
    <property type="entry name" value="Teicoplanin_resist-assoc"/>
</dbReference>
<evidence type="ECO:0000313" key="4">
    <source>
        <dbReference type="Proteomes" id="UP001057481"/>
    </source>
</evidence>
<dbReference type="EMBL" id="JAGMVS010000037">
    <property type="protein sequence ID" value="MCM2436468.1"/>
    <property type="molecule type" value="Genomic_DNA"/>
</dbReference>
<keyword evidence="1" id="KW-0472">Membrane</keyword>
<organism evidence="3 4">
    <name type="scientific">Periweissella beninensis</name>
    <dbReference type="NCBI Taxonomy" id="504936"/>
    <lineage>
        <taxon>Bacteria</taxon>
        <taxon>Bacillati</taxon>
        <taxon>Bacillota</taxon>
        <taxon>Bacilli</taxon>
        <taxon>Lactobacillales</taxon>
        <taxon>Lactobacillaceae</taxon>
        <taxon>Periweissella</taxon>
    </lineage>
</organism>
<keyword evidence="4" id="KW-1185">Reference proteome</keyword>
<evidence type="ECO:0000313" key="3">
    <source>
        <dbReference type="EMBL" id="MCM2436468.1"/>
    </source>
</evidence>
<feature type="transmembrane region" description="Helical" evidence="1">
    <location>
        <begin position="109"/>
        <end position="127"/>
    </location>
</feature>
<evidence type="ECO:0000259" key="2">
    <source>
        <dbReference type="Pfam" id="PF04892"/>
    </source>
</evidence>
<evidence type="ECO:0000256" key="1">
    <source>
        <dbReference type="SAM" id="Phobius"/>
    </source>
</evidence>
<dbReference type="InterPro" id="IPR006976">
    <property type="entry name" value="VanZ-like"/>
</dbReference>
<sequence>MSFVIKHHTYQPDIILSNGTLFWLIISLAAITLSYQQKKYANITRLIMWSCFYFYLYWLLKLTIFPIAIFKQSFATFATIGYGHIMFYEQQPLKMMQYMFVNENAMYNILGNTVMLAPLTSLLALLYQKFSHWLTMLLVSILVSGVIEMTQLLLTYFYMNARTFDIMDIITNSTGGLVIGYGTYHLLKWIFPKMVDYGQI</sequence>